<accession>A0A4T0NZI7</accession>
<comment type="similarity">
    <text evidence="1">Belongs to the CBF/MAK21 family.</text>
</comment>
<dbReference type="GO" id="GO:0042254">
    <property type="term" value="P:ribosome biogenesis"/>
    <property type="evidence" value="ECO:0007669"/>
    <property type="project" value="InterPro"/>
</dbReference>
<reference evidence="3 4" key="1">
    <citation type="submission" date="2019-03" db="EMBL/GenBank/DDBJ databases">
        <title>Sequencing 25 genomes of Wallemia mellicola.</title>
        <authorList>
            <person name="Gostincar C."/>
        </authorList>
    </citation>
    <scope>NUCLEOTIDE SEQUENCE [LARGE SCALE GENOMIC DNA]</scope>
    <source>
        <strain evidence="3 4">EXF-1262</strain>
    </source>
</reference>
<gene>
    <name evidence="3" type="ORF">E3Q17_01033</name>
</gene>
<dbReference type="AlphaFoldDB" id="A0A4T0NZI7"/>
<dbReference type="InterPro" id="IPR027193">
    <property type="entry name" value="Noc4"/>
</dbReference>
<comment type="caution">
    <text evidence="3">The sequence shown here is derived from an EMBL/GenBank/DDBJ whole genome shotgun (WGS) entry which is preliminary data.</text>
</comment>
<evidence type="ECO:0000313" key="3">
    <source>
        <dbReference type="EMBL" id="TIC03044.1"/>
    </source>
</evidence>
<evidence type="ECO:0000259" key="2">
    <source>
        <dbReference type="Pfam" id="PF03914"/>
    </source>
</evidence>
<dbReference type="EMBL" id="SPRH01000008">
    <property type="protein sequence ID" value="TIC03044.1"/>
    <property type="molecule type" value="Genomic_DNA"/>
</dbReference>
<dbReference type="Pfam" id="PF03914">
    <property type="entry name" value="CBF"/>
    <property type="match status" value="1"/>
</dbReference>
<proteinExistence type="inferred from homology"/>
<evidence type="ECO:0000256" key="1">
    <source>
        <dbReference type="ARBA" id="ARBA00007797"/>
    </source>
</evidence>
<dbReference type="InterPro" id="IPR005612">
    <property type="entry name" value="CCAAT-binding_factor"/>
</dbReference>
<dbReference type="GO" id="GO:0030692">
    <property type="term" value="C:Noc4p-Nop14p complex"/>
    <property type="evidence" value="ECO:0007669"/>
    <property type="project" value="TreeGrafter"/>
</dbReference>
<sequence length="579" mass="66991">MVKKLKVSSDKVLELERKLSSLTDLNPIQDLLTYLESDSVDGRVKHKTLFVLQRVFSSLLVSDRILGLKSTSDNEAITITKKWLLDKYTKFFIILGQLLYSNEHSLRITSLHISMSLIRTESSYISNKTKPATPQFAIESFRRLVRSLLVSEKPIIDDVRKEWIEKWPGKCDDIRYFFFKETISLLREFDIKNESRPKYLTANVLSILENIHTMPTDQSEIDEFWVPEIARQEKEQVKQSNLEQTKLDSQDWTAYYDQMVTEEDEEKATDKNAKKSKVRDTINLSAHRAMYSGVWLTLLKCPTGLDVSENRRALVVLHQLVIPFLKPSERASLADWLSDCCDIGGVNALLALNSLWRLMRDHNLDYPDFYRRLYALCDRNVLHVLYRARFFRMLDLFLSSTHLPALLVAAFIKRLSRLSISASPAAIVMLIPFTYNLLKRHPGCMHLIHSERMAQGEEADMYKVEETDPMLSNALDSSLWEMSTHQSHYHSSVNRMSQIFSQVFSKPNFAMEEFLDHAYITMFDSEIRRRIKNNPALYDGKTIGIFGGHKRKLDSLETDEEKDAVSGTQGDLVAELFEF</sequence>
<evidence type="ECO:0000313" key="4">
    <source>
        <dbReference type="Proteomes" id="UP000307169"/>
    </source>
</evidence>
<protein>
    <submittedName>
        <fullName evidence="3">CBF-domain-containing protein</fullName>
    </submittedName>
</protein>
<dbReference type="Proteomes" id="UP000307169">
    <property type="component" value="Unassembled WGS sequence"/>
</dbReference>
<feature type="domain" description="CCAAT-binding factor" evidence="2">
    <location>
        <begin position="348"/>
        <end position="496"/>
    </location>
</feature>
<dbReference type="GO" id="GO:0032040">
    <property type="term" value="C:small-subunit processome"/>
    <property type="evidence" value="ECO:0007669"/>
    <property type="project" value="TreeGrafter"/>
</dbReference>
<name>A0A4T0NZI7_9BASI</name>
<dbReference type="PANTHER" id="PTHR12455">
    <property type="entry name" value="NUCLEOLAR COMPLEX PROTEIN 4"/>
    <property type="match status" value="1"/>
</dbReference>
<organism evidence="3 4">
    <name type="scientific">Wallemia mellicola</name>
    <dbReference type="NCBI Taxonomy" id="1708541"/>
    <lineage>
        <taxon>Eukaryota</taxon>
        <taxon>Fungi</taxon>
        <taxon>Dikarya</taxon>
        <taxon>Basidiomycota</taxon>
        <taxon>Wallemiomycotina</taxon>
        <taxon>Wallemiomycetes</taxon>
        <taxon>Wallemiales</taxon>
        <taxon>Wallemiaceae</taxon>
        <taxon>Wallemia</taxon>
    </lineage>
</organism>
<dbReference type="PANTHER" id="PTHR12455:SF0">
    <property type="entry name" value="NUCLEOLAR COMPLEX PROTEIN 4 HOMOLOG"/>
    <property type="match status" value="1"/>
</dbReference>